<evidence type="ECO:0000256" key="5">
    <source>
        <dbReference type="SAM" id="SignalP"/>
    </source>
</evidence>
<dbReference type="STRING" id="644966.Tmar_1889"/>
<dbReference type="PANTHER" id="PTHR43649:SF31">
    <property type="entry name" value="SN-GLYCEROL-3-PHOSPHATE-BINDING PERIPLASMIC PROTEIN UGPB"/>
    <property type="match status" value="1"/>
</dbReference>
<sequence length="446" mass="48989">MKGAGYRRWAAGAGLAMAMLVATVTAGCGGVRTSPSGGGSSAGGPVTIEYWHVNSADWGGPATDEIVRRFNQSHPGIRVEAKFIPGNYKGIIENVQAAVAAGRPPAVIQVGYNFLDYVAQNLPHLPVEEAARRDTKDPDFLSNFLPQVLDLGRVGGKLEGMPFSISNPVLYYNADLFRQAGLDPDRPPATWEEVREYARIIKEKTGAYGFYMQQPPDFWIEQALIESNGARLLISENGKRETGIGSPEAIEAFRLYADMVLKDKTALHAKWEEGNQAFAAGRVGILVTTIAKRSYFEENSTFDLRTAKFPTFGSKPRRVPAGGNALFILAQDPRQQEAAWEFIKYMVSPEALTIWVKGTGYLPPHKDATQEAYLGPFLRENPLMKPALEQLPDVVPWTSFPGESGLQIVEILLNTRDDILGGRREPEEALPDAARRINDLLSRTGQ</sequence>
<keyword evidence="7" id="KW-1185">Reference proteome</keyword>
<protein>
    <submittedName>
        <fullName evidence="6">Extracellular solute-binding protein family 1</fullName>
    </submittedName>
</protein>
<gene>
    <name evidence="6" type="ordered locus">Tmar_1889</name>
</gene>
<evidence type="ECO:0000256" key="1">
    <source>
        <dbReference type="ARBA" id="ARBA00004196"/>
    </source>
</evidence>
<proteinExistence type="inferred from homology"/>
<dbReference type="AlphaFoldDB" id="E6SIP2"/>
<evidence type="ECO:0000256" key="2">
    <source>
        <dbReference type="ARBA" id="ARBA00008520"/>
    </source>
</evidence>
<dbReference type="PANTHER" id="PTHR43649">
    <property type="entry name" value="ARABINOSE-BINDING PROTEIN-RELATED"/>
    <property type="match status" value="1"/>
</dbReference>
<feature type="signal peptide" evidence="5">
    <location>
        <begin position="1"/>
        <end position="26"/>
    </location>
</feature>
<comment type="subcellular location">
    <subcellularLocation>
        <location evidence="1">Cell envelope</location>
    </subcellularLocation>
</comment>
<organism evidence="6 7">
    <name type="scientific">Thermaerobacter marianensis (strain ATCC 700841 / DSM 12885 / JCM 10246 / 7p75a)</name>
    <dbReference type="NCBI Taxonomy" id="644966"/>
    <lineage>
        <taxon>Bacteria</taxon>
        <taxon>Bacillati</taxon>
        <taxon>Bacillota</taxon>
        <taxon>Clostridia</taxon>
        <taxon>Eubacteriales</taxon>
        <taxon>Clostridiales Family XVII. Incertae Sedis</taxon>
        <taxon>Thermaerobacter</taxon>
    </lineage>
</organism>
<dbReference type="HOGENOM" id="CLU_031285_3_1_9"/>
<evidence type="ECO:0000313" key="7">
    <source>
        <dbReference type="Proteomes" id="UP000008915"/>
    </source>
</evidence>
<dbReference type="InterPro" id="IPR006059">
    <property type="entry name" value="SBP"/>
</dbReference>
<dbReference type="PROSITE" id="PS51257">
    <property type="entry name" value="PROKAR_LIPOPROTEIN"/>
    <property type="match status" value="1"/>
</dbReference>
<dbReference type="InterPro" id="IPR050490">
    <property type="entry name" value="Bact_solute-bd_prot1"/>
</dbReference>
<keyword evidence="4 5" id="KW-0732">Signal</keyword>
<comment type="similarity">
    <text evidence="2">Belongs to the bacterial solute-binding protein 1 family.</text>
</comment>
<dbReference type="OrthoDB" id="9795467at2"/>
<feature type="chain" id="PRO_5039491820" evidence="5">
    <location>
        <begin position="27"/>
        <end position="446"/>
    </location>
</feature>
<dbReference type="EMBL" id="CP002344">
    <property type="protein sequence ID" value="ADU51986.1"/>
    <property type="molecule type" value="Genomic_DNA"/>
</dbReference>
<evidence type="ECO:0000313" key="6">
    <source>
        <dbReference type="EMBL" id="ADU51986.1"/>
    </source>
</evidence>
<name>E6SIP2_THEM7</name>
<dbReference type="KEGG" id="tmr:Tmar_1889"/>
<reference evidence="7" key="2">
    <citation type="journal article" date="2010" name="Stand. Genomic Sci.">
        <title>Complete genome sequence of Thermaerobacter marianensis type strain (7p75aT).</title>
        <authorList>
            <person name="Han C."/>
            <person name="Gu W."/>
            <person name="Zhang X."/>
            <person name="Lapidus A."/>
            <person name="Nolan M."/>
            <person name="Copeland A."/>
            <person name="Lucas S."/>
            <person name="Glavina Del Rio T."/>
            <person name="Tice H."/>
            <person name="Cheng J."/>
            <person name="Tapia R."/>
            <person name="Goodwin L."/>
            <person name="Pitluck S."/>
            <person name="Pagani I."/>
            <person name="Ivanova N."/>
            <person name="Mavromatis K."/>
            <person name="Mikhailova N."/>
            <person name="Pati A."/>
            <person name="Chen A."/>
            <person name="Palaniappan K."/>
            <person name="Land M."/>
            <person name="Hauser L."/>
            <person name="Chang Y."/>
            <person name="Jeffries C."/>
            <person name="Schneider S."/>
            <person name="Rohde M."/>
            <person name="Goker M."/>
            <person name="Pukall R."/>
            <person name="Woyke T."/>
            <person name="Bristow J."/>
            <person name="Eisen J."/>
            <person name="Markowitz V."/>
            <person name="Hugenholtz P."/>
            <person name="Kyrpides N."/>
            <person name="Klenk H."/>
            <person name="Detter J."/>
        </authorList>
    </citation>
    <scope>NUCLEOTIDE SEQUENCE [LARGE SCALE GENOMIC DNA]</scope>
    <source>
        <strain evidence="7">ATCC 700841 / DSM 12885 / JCM 10246 / 7p75a</strain>
    </source>
</reference>
<dbReference type="Gene3D" id="3.40.190.10">
    <property type="entry name" value="Periplasmic binding protein-like II"/>
    <property type="match status" value="2"/>
</dbReference>
<reference evidence="6 7" key="1">
    <citation type="journal article" date="2010" name="Stand. Genomic Sci.">
        <title>Complete genome sequence of Thermaerobacter marianensis type strain (7p75a).</title>
        <authorList>
            <person name="Han C."/>
            <person name="Gu W."/>
            <person name="Zhang X."/>
            <person name="Lapidus A."/>
            <person name="Nolan M."/>
            <person name="Copeland A."/>
            <person name="Lucas S."/>
            <person name="Del Rio T.G."/>
            <person name="Tice H."/>
            <person name="Cheng J.F."/>
            <person name="Tapia R."/>
            <person name="Goodwin L."/>
            <person name="Pitluck S."/>
            <person name="Pagani I."/>
            <person name="Ivanova N."/>
            <person name="Mavromatis K."/>
            <person name="Mikhailova N."/>
            <person name="Pati A."/>
            <person name="Chen A."/>
            <person name="Palaniappan K."/>
            <person name="Land M."/>
            <person name="Hauser L."/>
            <person name="Chang Y.J."/>
            <person name="Jeffries C.D."/>
            <person name="Schneider S."/>
            <person name="Rohde M."/>
            <person name="Goker M."/>
            <person name="Pukall R."/>
            <person name="Woyke T."/>
            <person name="Bristow J."/>
            <person name="Eisen J.A."/>
            <person name="Markowitz V."/>
            <person name="Hugenholtz P."/>
            <person name="Kyrpides N.C."/>
            <person name="Klenk H.P."/>
            <person name="Detter J.C."/>
        </authorList>
    </citation>
    <scope>NUCLEOTIDE SEQUENCE [LARGE SCALE GENOMIC DNA]</scope>
    <source>
        <strain evidence="7">ATCC 700841 / DSM 12885 / JCM 10246 / 7p75a</strain>
    </source>
</reference>
<dbReference type="Proteomes" id="UP000008915">
    <property type="component" value="Chromosome"/>
</dbReference>
<evidence type="ECO:0000256" key="3">
    <source>
        <dbReference type="ARBA" id="ARBA00022448"/>
    </source>
</evidence>
<dbReference type="SUPFAM" id="SSF53850">
    <property type="entry name" value="Periplasmic binding protein-like II"/>
    <property type="match status" value="1"/>
</dbReference>
<keyword evidence="3" id="KW-0813">Transport</keyword>
<dbReference type="eggNOG" id="COG1653">
    <property type="taxonomic scope" value="Bacteria"/>
</dbReference>
<dbReference type="RefSeq" id="WP_013496287.1">
    <property type="nucleotide sequence ID" value="NC_014831.1"/>
</dbReference>
<dbReference type="CDD" id="cd14748">
    <property type="entry name" value="PBP2_UgpB"/>
    <property type="match status" value="1"/>
</dbReference>
<accession>E6SIP2</accession>
<dbReference type="GO" id="GO:0030313">
    <property type="term" value="C:cell envelope"/>
    <property type="evidence" value="ECO:0007669"/>
    <property type="project" value="UniProtKB-SubCell"/>
</dbReference>
<dbReference type="Pfam" id="PF13416">
    <property type="entry name" value="SBP_bac_8"/>
    <property type="match status" value="1"/>
</dbReference>
<evidence type="ECO:0000256" key="4">
    <source>
        <dbReference type="ARBA" id="ARBA00022729"/>
    </source>
</evidence>